<evidence type="ECO:0000256" key="1">
    <source>
        <dbReference type="ARBA" id="ARBA00001798"/>
    </source>
</evidence>
<dbReference type="Pfam" id="PF01485">
    <property type="entry name" value="IBR"/>
    <property type="match status" value="2"/>
</dbReference>
<proteinExistence type="predicted"/>
<feature type="region of interest" description="Disordered" evidence="10">
    <location>
        <begin position="22"/>
        <end position="55"/>
    </location>
</feature>
<evidence type="ECO:0000256" key="6">
    <source>
        <dbReference type="ARBA" id="ARBA00022771"/>
    </source>
</evidence>
<evidence type="ECO:0000313" key="13">
    <source>
        <dbReference type="Proteomes" id="UP001590950"/>
    </source>
</evidence>
<keyword evidence="6" id="KW-0863">Zinc-finger</keyword>
<dbReference type="InterPro" id="IPR002867">
    <property type="entry name" value="IBR_dom"/>
</dbReference>
<feature type="region of interest" description="Disordered" evidence="10">
    <location>
        <begin position="75"/>
        <end position="105"/>
    </location>
</feature>
<evidence type="ECO:0000259" key="11">
    <source>
        <dbReference type="PROSITE" id="PS51873"/>
    </source>
</evidence>
<dbReference type="PROSITE" id="PS51873">
    <property type="entry name" value="TRIAD"/>
    <property type="match status" value="1"/>
</dbReference>
<dbReference type="SUPFAM" id="SSF57850">
    <property type="entry name" value="RING/U-box"/>
    <property type="match status" value="2"/>
</dbReference>
<feature type="compositionally biased region" description="Low complexity" evidence="10">
    <location>
        <begin position="46"/>
        <end position="55"/>
    </location>
</feature>
<feature type="region of interest" description="Disordered" evidence="10">
    <location>
        <begin position="851"/>
        <end position="877"/>
    </location>
</feature>
<dbReference type="Gene3D" id="1.20.120.1750">
    <property type="match status" value="1"/>
</dbReference>
<feature type="region of interest" description="Disordered" evidence="10">
    <location>
        <begin position="251"/>
        <end position="286"/>
    </location>
</feature>
<dbReference type="PANTHER" id="PTHR11685">
    <property type="entry name" value="RBR FAMILY RING FINGER AND IBR DOMAIN-CONTAINING"/>
    <property type="match status" value="1"/>
</dbReference>
<sequence length="943" mass="106581">MGKFTNYLLGGNANPIVGDGYGAVAHPEPSESPSLLQSISTDIRPSSSKSSLSSFHSPSVSNEYFDFGSVNSNGFTSTESDRKHSQFSSTHNMDEPPFDSSQRISRNRVAVKLDRIPDGVRAPKSSVRSSLAPTTTAITLDGSPRPSTESFHSAAEQPSPVETPQRVEELPWQNYEIPEELGLVKDDTPRQIRNIIQESLDENRALRASRMQAPAMEKITPHTKAGTVVNNVSLVLAENSAMASMRSFSSSESVTNSSTSSLGTSQGSETTVESGVETDGLVKPPSNLHMAISVNDSRGSLAMEQVYSPTSRTRMTDLDKKFQESRLRTEKGYRMFRSLPHRKMRDEPTPPLLIPEPAVSECISCFDDIPNKKAVDVPCGHKYCSGCFQQLVSTAILSQDTFPPKCCLSEVPAKTIRRHLPIKAMTKYDEKALEYAVPVANRYYCAVPQCARWIDTRIANRTNGALQCPHCRKNVCTVCRGPQHPSNEDCPQDFGLDRTLEQAERAGWRRCFNCRALVELNMGCRHITCKCKAEFCYTCGLRWRTCTCTEADQARREIQLRERQTQFEADQRAEEEEVRAAIAAVEQAEREIQQEREAEEARVEGEAREIERLEQQRLSDVGDYYQYLRSVLERVRLHQRQAIEKRHSRAWEGIDRIREDLQSPEKVAERERTAKTERDRIIASNDTTIRNLQGKHAIAMKETITRHREAERYLMEAPLDGPEVDAEFLRLETYEQLMQAQKLERQTLKSQQALEIQKWRTRGRKDLDEVYCKSLILQNHLKYLEEITKLERELKAKVIAEGKWFDLLFSQRISMLSEDERRMMRSGAEPPAAPRRSTVIMPVIEVALPAPIPASPPSRPAPIPAASPSPRGEPTARSLREQLGLPMRPEAHQDLHRGVNRRGRIFEPDWEELRQITSSNVREVNGMRASWKRPGVGSTIRVG</sequence>
<dbReference type="EMBL" id="JBEFKJ010000002">
    <property type="protein sequence ID" value="KAL2047654.1"/>
    <property type="molecule type" value="Genomic_DNA"/>
</dbReference>
<reference evidence="12 13" key="1">
    <citation type="submission" date="2024-09" db="EMBL/GenBank/DDBJ databases">
        <title>Rethinking Asexuality: The Enigmatic Case of Functional Sexual Genes in Lepraria (Stereocaulaceae).</title>
        <authorList>
            <person name="Doellman M."/>
            <person name="Sun Y."/>
            <person name="Barcenas-Pena A."/>
            <person name="Lumbsch H.T."/>
            <person name="Grewe F."/>
        </authorList>
    </citation>
    <scope>NUCLEOTIDE SEQUENCE [LARGE SCALE GENOMIC DNA]</scope>
    <source>
        <strain evidence="12 13">Mercado 3170</strain>
    </source>
</reference>
<feature type="region of interest" description="Disordered" evidence="10">
    <location>
        <begin position="120"/>
        <end position="166"/>
    </location>
</feature>
<feature type="compositionally biased region" description="Low complexity" evidence="10">
    <location>
        <begin position="251"/>
        <end position="271"/>
    </location>
</feature>
<dbReference type="SMART" id="SM00647">
    <property type="entry name" value="IBR"/>
    <property type="match status" value="2"/>
</dbReference>
<feature type="compositionally biased region" description="Pro residues" evidence="10">
    <location>
        <begin position="851"/>
        <end position="867"/>
    </location>
</feature>
<dbReference type="Proteomes" id="UP001590950">
    <property type="component" value="Unassembled WGS sequence"/>
</dbReference>
<gene>
    <name evidence="12" type="ORF">N7G274_000696</name>
</gene>
<keyword evidence="9" id="KW-0175">Coiled coil</keyword>
<evidence type="ECO:0000256" key="4">
    <source>
        <dbReference type="ARBA" id="ARBA00022723"/>
    </source>
</evidence>
<evidence type="ECO:0000256" key="8">
    <source>
        <dbReference type="ARBA" id="ARBA00022833"/>
    </source>
</evidence>
<evidence type="ECO:0000256" key="9">
    <source>
        <dbReference type="SAM" id="Coils"/>
    </source>
</evidence>
<dbReference type="InterPro" id="IPR013083">
    <property type="entry name" value="Znf_RING/FYVE/PHD"/>
</dbReference>
<dbReference type="InterPro" id="IPR044066">
    <property type="entry name" value="TRIAD_supradom"/>
</dbReference>
<protein>
    <recommendedName>
        <fullName evidence="2">RBR-type E3 ubiquitin transferase</fullName>
        <ecNumber evidence="2">2.3.2.31</ecNumber>
    </recommendedName>
</protein>
<keyword evidence="5" id="KW-0677">Repeat</keyword>
<organism evidence="12 13">
    <name type="scientific">Stereocaulon virgatum</name>
    <dbReference type="NCBI Taxonomy" id="373712"/>
    <lineage>
        <taxon>Eukaryota</taxon>
        <taxon>Fungi</taxon>
        <taxon>Dikarya</taxon>
        <taxon>Ascomycota</taxon>
        <taxon>Pezizomycotina</taxon>
        <taxon>Lecanoromycetes</taxon>
        <taxon>OSLEUM clade</taxon>
        <taxon>Lecanoromycetidae</taxon>
        <taxon>Lecanorales</taxon>
        <taxon>Lecanorineae</taxon>
        <taxon>Stereocaulaceae</taxon>
        <taxon>Stereocaulon</taxon>
    </lineage>
</organism>
<evidence type="ECO:0000256" key="10">
    <source>
        <dbReference type="SAM" id="MobiDB-lite"/>
    </source>
</evidence>
<keyword evidence="4" id="KW-0479">Metal-binding</keyword>
<evidence type="ECO:0000256" key="3">
    <source>
        <dbReference type="ARBA" id="ARBA00022679"/>
    </source>
</evidence>
<feature type="domain" description="RING-type" evidence="11">
    <location>
        <begin position="358"/>
        <end position="552"/>
    </location>
</feature>
<keyword evidence="13" id="KW-1185">Reference proteome</keyword>
<keyword evidence="3" id="KW-0808">Transferase</keyword>
<dbReference type="Gene3D" id="3.30.40.10">
    <property type="entry name" value="Zinc/RING finger domain, C3HC4 (zinc finger)"/>
    <property type="match status" value="1"/>
</dbReference>
<dbReference type="CDD" id="cd22584">
    <property type="entry name" value="Rcat_RBR_unk"/>
    <property type="match status" value="1"/>
</dbReference>
<comment type="catalytic activity">
    <reaction evidence="1">
        <text>[E2 ubiquitin-conjugating enzyme]-S-ubiquitinyl-L-cysteine + [acceptor protein]-L-lysine = [E2 ubiquitin-conjugating enzyme]-L-cysteine + [acceptor protein]-N(6)-ubiquitinyl-L-lysine.</text>
        <dbReference type="EC" id="2.3.2.31"/>
    </reaction>
</comment>
<keyword evidence="8" id="KW-0862">Zinc</keyword>
<dbReference type="InterPro" id="IPR031127">
    <property type="entry name" value="E3_UB_ligase_RBR"/>
</dbReference>
<dbReference type="CDD" id="cd20335">
    <property type="entry name" value="BRcat_RBR"/>
    <property type="match status" value="1"/>
</dbReference>
<comment type="caution">
    <text evidence="12">The sequence shown here is derived from an EMBL/GenBank/DDBJ whole genome shotgun (WGS) entry which is preliminary data.</text>
</comment>
<evidence type="ECO:0000256" key="7">
    <source>
        <dbReference type="ARBA" id="ARBA00022786"/>
    </source>
</evidence>
<evidence type="ECO:0000256" key="5">
    <source>
        <dbReference type="ARBA" id="ARBA00022737"/>
    </source>
</evidence>
<name>A0ABR4API8_9LECA</name>
<dbReference type="EC" id="2.3.2.31" evidence="2"/>
<keyword evidence="7" id="KW-0833">Ubl conjugation pathway</keyword>
<feature type="coiled-coil region" evidence="9">
    <location>
        <begin position="571"/>
        <end position="616"/>
    </location>
</feature>
<accession>A0ABR4API8</accession>
<evidence type="ECO:0000256" key="2">
    <source>
        <dbReference type="ARBA" id="ARBA00012251"/>
    </source>
</evidence>
<feature type="compositionally biased region" description="Polar residues" evidence="10">
    <location>
        <begin position="126"/>
        <end position="138"/>
    </location>
</feature>
<evidence type="ECO:0000313" key="12">
    <source>
        <dbReference type="EMBL" id="KAL2047654.1"/>
    </source>
</evidence>